<keyword evidence="3" id="KW-0808">Transferase</keyword>
<accession>A0A4Y5Z1X0</accession>
<feature type="domain" description="Acyltransferase 3" evidence="2">
    <location>
        <begin position="15"/>
        <end position="366"/>
    </location>
</feature>
<dbReference type="GO" id="GO:0016747">
    <property type="term" value="F:acyltransferase activity, transferring groups other than amino-acyl groups"/>
    <property type="evidence" value="ECO:0007669"/>
    <property type="project" value="InterPro"/>
</dbReference>
<dbReference type="EMBL" id="CP041046">
    <property type="protein sequence ID" value="QDE38488.1"/>
    <property type="molecule type" value="Genomic_DNA"/>
</dbReference>
<sequence>MQVEPLKMPARRKDTGLDGLRGLAALAVVFSHAMFGYFPFTHTGAAADLRETWEPGLFNSPLYILYSGGFAVSLFFVLSGYVLAKRFFEGADIDYLRGSAIKRYFRLGVPVAAAVMFGYLLMAAHAFHTVSPELPHSFVWDSYRGPHSFVQALNEAVYGSLLLGHTSYDYVLWTIQLEFYGSMLLFAFLALFGRFRYSGLAAAAAALLLWHISSNPGTYFAMFIVGAYIGRLPALFRTRWFAAIAIPLGIFVASYKSNAPLYVPLVVLANWIQEHAGLSWNWPALYELLGAWLLVAGVVASPLAHTILTARPVAWLGRVSFTVYLIHTLILGSAGAAVFKAVARHASYSTAAWSAIAVVVILTLILAEPFRRIFDEGAIRLANRVGKWATRESQSARDRAIVAPTEATTQ</sequence>
<dbReference type="InterPro" id="IPR002656">
    <property type="entry name" value="Acyl_transf_3_dom"/>
</dbReference>
<dbReference type="PANTHER" id="PTHR23028:SF134">
    <property type="entry name" value="PUTATIVE (AFU_ORTHOLOGUE AFUA_4G08520)-RELATED"/>
    <property type="match status" value="1"/>
</dbReference>
<dbReference type="OrthoDB" id="9767863at2"/>
<feature type="transmembrane region" description="Helical" evidence="1">
    <location>
        <begin position="197"/>
        <end position="213"/>
    </location>
</feature>
<feature type="transmembrane region" description="Helical" evidence="1">
    <location>
        <begin position="20"/>
        <end position="40"/>
    </location>
</feature>
<reference evidence="3 4" key="1">
    <citation type="submission" date="2019-06" db="EMBL/GenBank/DDBJ databases">
        <title>A complete genome sequence for Luteibacter pinisoli MAH-14.</title>
        <authorList>
            <person name="Baltrus D.A."/>
        </authorList>
    </citation>
    <scope>NUCLEOTIDE SEQUENCE [LARGE SCALE GENOMIC DNA]</scope>
    <source>
        <strain evidence="3 4">MAH-14</strain>
    </source>
</reference>
<keyword evidence="1" id="KW-0812">Transmembrane</keyword>
<feature type="transmembrane region" description="Helical" evidence="1">
    <location>
        <begin position="170"/>
        <end position="192"/>
    </location>
</feature>
<dbReference type="AlphaFoldDB" id="A0A4Y5Z1X0"/>
<protein>
    <submittedName>
        <fullName evidence="3">Acyltransferase</fullName>
    </submittedName>
</protein>
<dbReference type="Proteomes" id="UP000316093">
    <property type="component" value="Chromosome"/>
</dbReference>
<feature type="transmembrane region" description="Helical" evidence="1">
    <location>
        <begin position="248"/>
        <end position="272"/>
    </location>
</feature>
<proteinExistence type="predicted"/>
<keyword evidence="3" id="KW-0012">Acyltransferase</keyword>
<keyword evidence="1" id="KW-0472">Membrane</keyword>
<gene>
    <name evidence="3" type="ORF">FIV34_04355</name>
</gene>
<feature type="transmembrane region" description="Helical" evidence="1">
    <location>
        <begin position="104"/>
        <end position="127"/>
    </location>
</feature>
<feature type="transmembrane region" description="Helical" evidence="1">
    <location>
        <begin position="219"/>
        <end position="236"/>
    </location>
</feature>
<feature type="transmembrane region" description="Helical" evidence="1">
    <location>
        <begin position="284"/>
        <end position="303"/>
    </location>
</feature>
<evidence type="ECO:0000259" key="2">
    <source>
        <dbReference type="Pfam" id="PF01757"/>
    </source>
</evidence>
<name>A0A4Y5Z1X0_9GAMM</name>
<feature type="transmembrane region" description="Helical" evidence="1">
    <location>
        <begin position="315"/>
        <end position="339"/>
    </location>
</feature>
<evidence type="ECO:0000313" key="3">
    <source>
        <dbReference type="EMBL" id="QDE38488.1"/>
    </source>
</evidence>
<feature type="transmembrane region" description="Helical" evidence="1">
    <location>
        <begin position="60"/>
        <end position="83"/>
    </location>
</feature>
<dbReference type="KEGG" id="lpy:FIV34_04355"/>
<keyword evidence="4" id="KW-1185">Reference proteome</keyword>
<dbReference type="RefSeq" id="WP_139980041.1">
    <property type="nucleotide sequence ID" value="NZ_CP041046.1"/>
</dbReference>
<organism evidence="3 4">
    <name type="scientific">Luteibacter pinisoli</name>
    <dbReference type="NCBI Taxonomy" id="2589080"/>
    <lineage>
        <taxon>Bacteria</taxon>
        <taxon>Pseudomonadati</taxon>
        <taxon>Pseudomonadota</taxon>
        <taxon>Gammaproteobacteria</taxon>
        <taxon>Lysobacterales</taxon>
        <taxon>Rhodanobacteraceae</taxon>
        <taxon>Luteibacter</taxon>
    </lineage>
</organism>
<dbReference type="PANTHER" id="PTHR23028">
    <property type="entry name" value="ACETYLTRANSFERASE"/>
    <property type="match status" value="1"/>
</dbReference>
<evidence type="ECO:0000313" key="4">
    <source>
        <dbReference type="Proteomes" id="UP000316093"/>
    </source>
</evidence>
<dbReference type="InterPro" id="IPR050879">
    <property type="entry name" value="Acyltransferase_3"/>
</dbReference>
<evidence type="ECO:0000256" key="1">
    <source>
        <dbReference type="SAM" id="Phobius"/>
    </source>
</evidence>
<feature type="transmembrane region" description="Helical" evidence="1">
    <location>
        <begin position="351"/>
        <end position="370"/>
    </location>
</feature>
<keyword evidence="1" id="KW-1133">Transmembrane helix</keyword>
<dbReference type="Pfam" id="PF01757">
    <property type="entry name" value="Acyl_transf_3"/>
    <property type="match status" value="1"/>
</dbReference>